<keyword evidence="1" id="KW-0732">Signal</keyword>
<feature type="signal peptide" evidence="1">
    <location>
        <begin position="1"/>
        <end position="25"/>
    </location>
</feature>
<protein>
    <submittedName>
        <fullName evidence="3">Glycerophosphodiester phosphodiesterase</fullName>
    </submittedName>
</protein>
<accession>A0A5C8PNT1</accession>
<dbReference type="PANTHER" id="PTHR37957">
    <property type="entry name" value="BLR7070 PROTEIN"/>
    <property type="match status" value="1"/>
</dbReference>
<dbReference type="EMBL" id="VDUZ01000012">
    <property type="protein sequence ID" value="TXL75975.1"/>
    <property type="molecule type" value="Genomic_DNA"/>
</dbReference>
<comment type="caution">
    <text evidence="3">The sequence shown here is derived from an EMBL/GenBank/DDBJ whole genome shotgun (WGS) entry which is preliminary data.</text>
</comment>
<keyword evidence="4" id="KW-1185">Reference proteome</keyword>
<dbReference type="RefSeq" id="WP_147847336.1">
    <property type="nucleotide sequence ID" value="NZ_VDUZ01000012.1"/>
</dbReference>
<gene>
    <name evidence="3" type="ORF">FHP25_12845</name>
</gene>
<dbReference type="OrthoDB" id="9795869at2"/>
<dbReference type="Proteomes" id="UP000321638">
    <property type="component" value="Unassembled WGS sequence"/>
</dbReference>
<evidence type="ECO:0000313" key="4">
    <source>
        <dbReference type="Proteomes" id="UP000321638"/>
    </source>
</evidence>
<feature type="chain" id="PRO_5022831827" evidence="1">
    <location>
        <begin position="26"/>
        <end position="457"/>
    </location>
</feature>
<dbReference type="PANTHER" id="PTHR37957:SF1">
    <property type="entry name" value="PHYTASE-LIKE DOMAIN-CONTAINING PROTEIN"/>
    <property type="match status" value="1"/>
</dbReference>
<evidence type="ECO:0000259" key="2">
    <source>
        <dbReference type="Pfam" id="PF13449"/>
    </source>
</evidence>
<dbReference type="Pfam" id="PF13449">
    <property type="entry name" value="Phytase-like"/>
    <property type="match status" value="1"/>
</dbReference>
<dbReference type="AlphaFoldDB" id="A0A5C8PNT1"/>
<sequence length="457" mass="49912">MRLSHTRLIGALLIGTSLAAAPALAKDYPAELAGHAVLPAATFVPPPSDAPESLAVSGRFAEPAKGRNETVGSIKGTSFLSDKTAPRETGLSLPFKGQPVQGFSGIKTLANGNFIVLTDNGFGSKANSSDAMLMFHELKADWTAGKVDRVGTKFLHDPDRKLPFVIVNEHTPRRYLTGADLDIESIQPIGDSLWFGDEFGPYLVRTDLDGKVTGFFETRVDGKVVRSPDHYGMTTPAVPGAVTFEVRRSRGFEGMAAAVDGKLLYPLLEGPLWDAAAKTWEMKDGREYLRILEFDVARGAYTGRSWKYRLELNDNNIGDFNMIDAATGLIIERDNGEGDPATACNGPARPDCQNVPARFKRIYKIDLTQADAEGFVKKVGYIDLMRIADPKKLARTATRDGVFTFPFVTIEDVAIVDADHIIVANDNNLPYSSGRQIGRQDDNELILLRVPELLRAQ</sequence>
<evidence type="ECO:0000313" key="3">
    <source>
        <dbReference type="EMBL" id="TXL75975.1"/>
    </source>
</evidence>
<organism evidence="3 4">
    <name type="scientific">Vineibacter terrae</name>
    <dbReference type="NCBI Taxonomy" id="2586908"/>
    <lineage>
        <taxon>Bacteria</taxon>
        <taxon>Pseudomonadati</taxon>
        <taxon>Pseudomonadota</taxon>
        <taxon>Alphaproteobacteria</taxon>
        <taxon>Hyphomicrobiales</taxon>
        <taxon>Vineibacter</taxon>
    </lineage>
</organism>
<dbReference type="InterPro" id="IPR027372">
    <property type="entry name" value="Phytase-like_dom"/>
</dbReference>
<proteinExistence type="predicted"/>
<evidence type="ECO:0000256" key="1">
    <source>
        <dbReference type="SAM" id="SignalP"/>
    </source>
</evidence>
<reference evidence="3 4" key="1">
    <citation type="submission" date="2019-06" db="EMBL/GenBank/DDBJ databases">
        <title>New taxonomy in bacterial strain CC-CFT640, isolated from vineyard.</title>
        <authorList>
            <person name="Lin S.-Y."/>
            <person name="Tsai C.-F."/>
            <person name="Young C.-C."/>
        </authorList>
    </citation>
    <scope>NUCLEOTIDE SEQUENCE [LARGE SCALE GENOMIC DNA]</scope>
    <source>
        <strain evidence="3 4">CC-CFT640</strain>
    </source>
</reference>
<feature type="domain" description="Phytase-like" evidence="2">
    <location>
        <begin position="98"/>
        <end position="428"/>
    </location>
</feature>
<name>A0A5C8PNT1_9HYPH</name>